<dbReference type="InterPro" id="IPR009057">
    <property type="entry name" value="Homeodomain-like_sf"/>
</dbReference>
<dbReference type="Gene3D" id="1.10.10.60">
    <property type="entry name" value="Homeodomain-like"/>
    <property type="match status" value="2"/>
</dbReference>
<proteinExistence type="predicted"/>
<feature type="domain" description="HTH araC/xylS-type" evidence="4">
    <location>
        <begin position="191"/>
        <end position="289"/>
    </location>
</feature>
<dbReference type="InterPro" id="IPR018062">
    <property type="entry name" value="HTH_AraC-typ_CS"/>
</dbReference>
<sequence>MPIKYPKIPHVFIKDPSKYKLLNIKGITAIAAFEQTVKSEGLMYLEEHLMIFVLDGVNILTHGDQQFTISKNQMILLPCNTVWKFSKAGNPNEDNRYNSMLFFLKDEFISDFIKIADIKNLNNISTNTLEVRLIQEALLPYLNSLRPYFNANNGIDSELVRLKIIELLYNLLLTEPSLLQHILQLRQNIKSDLISVLEQHYTDHLTLAELAKLSGRSLSTFKREFMSIYNIYPSLFIRNKRLEKAQSLLRSTSLNVAEVCYMSGFENIAHFSMIYKKRYGYTPSAEKKT</sequence>
<evidence type="ECO:0000256" key="1">
    <source>
        <dbReference type="ARBA" id="ARBA00023015"/>
    </source>
</evidence>
<dbReference type="Pfam" id="PF22200">
    <property type="entry name" value="ExsA_N"/>
    <property type="match status" value="1"/>
</dbReference>
<accession>A0A4Y8L836</accession>
<organism evidence="5 6">
    <name type="scientific">Dysgonomonas capnocytophagoides</name>
    <dbReference type="NCBI Taxonomy" id="45254"/>
    <lineage>
        <taxon>Bacteria</taxon>
        <taxon>Pseudomonadati</taxon>
        <taxon>Bacteroidota</taxon>
        <taxon>Bacteroidia</taxon>
        <taxon>Bacteroidales</taxon>
        <taxon>Dysgonomonadaceae</taxon>
        <taxon>Dysgonomonas</taxon>
    </lineage>
</organism>
<keyword evidence="1" id="KW-0805">Transcription regulation</keyword>
<dbReference type="InterPro" id="IPR054015">
    <property type="entry name" value="ExsA-like_N"/>
</dbReference>
<dbReference type="AlphaFoldDB" id="A0A4Y8L836"/>
<comment type="caution">
    <text evidence="5">The sequence shown here is derived from an EMBL/GenBank/DDBJ whole genome shotgun (WGS) entry which is preliminary data.</text>
</comment>
<dbReference type="SMART" id="SM00342">
    <property type="entry name" value="HTH_ARAC"/>
    <property type="match status" value="1"/>
</dbReference>
<keyword evidence="6" id="KW-1185">Reference proteome</keyword>
<evidence type="ECO:0000313" key="5">
    <source>
        <dbReference type="EMBL" id="TFD98785.1"/>
    </source>
</evidence>
<dbReference type="GO" id="GO:0043565">
    <property type="term" value="F:sequence-specific DNA binding"/>
    <property type="evidence" value="ECO:0007669"/>
    <property type="project" value="InterPro"/>
</dbReference>
<dbReference type="Pfam" id="PF12833">
    <property type="entry name" value="HTH_18"/>
    <property type="match status" value="1"/>
</dbReference>
<dbReference type="OrthoDB" id="4480133at2"/>
<dbReference type="EMBL" id="SOML01000001">
    <property type="protein sequence ID" value="TFD98785.1"/>
    <property type="molecule type" value="Genomic_DNA"/>
</dbReference>
<gene>
    <name evidence="5" type="ORF">E2605_01480</name>
</gene>
<dbReference type="RefSeq" id="WP_134435271.1">
    <property type="nucleotide sequence ID" value="NZ_SOML01000001.1"/>
</dbReference>
<dbReference type="PANTHER" id="PTHR43280:SF2">
    <property type="entry name" value="HTH-TYPE TRANSCRIPTIONAL REGULATOR EXSA"/>
    <property type="match status" value="1"/>
</dbReference>
<evidence type="ECO:0000256" key="2">
    <source>
        <dbReference type="ARBA" id="ARBA00023125"/>
    </source>
</evidence>
<name>A0A4Y8L836_9BACT</name>
<dbReference type="InterPro" id="IPR018060">
    <property type="entry name" value="HTH_AraC"/>
</dbReference>
<dbReference type="PANTHER" id="PTHR43280">
    <property type="entry name" value="ARAC-FAMILY TRANSCRIPTIONAL REGULATOR"/>
    <property type="match status" value="1"/>
</dbReference>
<dbReference type="PROSITE" id="PS01124">
    <property type="entry name" value="HTH_ARAC_FAMILY_2"/>
    <property type="match status" value="1"/>
</dbReference>
<dbReference type="Proteomes" id="UP000297861">
    <property type="component" value="Unassembled WGS sequence"/>
</dbReference>
<protein>
    <submittedName>
        <fullName evidence="5">AraC family transcriptional regulator</fullName>
    </submittedName>
</protein>
<dbReference type="STRING" id="1121485.GCA_000426485_01065"/>
<evidence type="ECO:0000313" key="6">
    <source>
        <dbReference type="Proteomes" id="UP000297861"/>
    </source>
</evidence>
<dbReference type="GO" id="GO:0003700">
    <property type="term" value="F:DNA-binding transcription factor activity"/>
    <property type="evidence" value="ECO:0007669"/>
    <property type="project" value="InterPro"/>
</dbReference>
<evidence type="ECO:0000256" key="3">
    <source>
        <dbReference type="ARBA" id="ARBA00023163"/>
    </source>
</evidence>
<keyword evidence="2" id="KW-0238">DNA-binding</keyword>
<dbReference type="SUPFAM" id="SSF46689">
    <property type="entry name" value="Homeodomain-like"/>
    <property type="match status" value="2"/>
</dbReference>
<dbReference type="PROSITE" id="PS00041">
    <property type="entry name" value="HTH_ARAC_FAMILY_1"/>
    <property type="match status" value="1"/>
</dbReference>
<evidence type="ECO:0000259" key="4">
    <source>
        <dbReference type="PROSITE" id="PS01124"/>
    </source>
</evidence>
<keyword evidence="3" id="KW-0804">Transcription</keyword>
<reference evidence="5 6" key="1">
    <citation type="submission" date="2019-03" db="EMBL/GenBank/DDBJ databases">
        <title>San Antonio Military Medical Center submission to MRSN (WRAIR), pending publication.</title>
        <authorList>
            <person name="Blyth D.M."/>
            <person name="Mccarthy S.L."/>
            <person name="Schall S.E."/>
            <person name="Stam J.A."/>
            <person name="Ong A.C."/>
            <person name="Mcgann P.T."/>
        </authorList>
    </citation>
    <scope>NUCLEOTIDE SEQUENCE [LARGE SCALE GENOMIC DNA]</scope>
    <source>
        <strain evidence="5 6">MRSN571793</strain>
    </source>
</reference>